<dbReference type="GO" id="GO:0005789">
    <property type="term" value="C:endoplasmic reticulum membrane"/>
    <property type="evidence" value="ECO:0007669"/>
    <property type="project" value="UniProtKB-SubCell"/>
</dbReference>
<evidence type="ECO:0000259" key="10">
    <source>
        <dbReference type="Pfam" id="PF00155"/>
    </source>
</evidence>
<dbReference type="Pfam" id="PF00155">
    <property type="entry name" value="Aminotran_1_2"/>
    <property type="match status" value="1"/>
</dbReference>
<evidence type="ECO:0000256" key="4">
    <source>
        <dbReference type="ARBA" id="ARBA00004991"/>
    </source>
</evidence>
<gene>
    <name evidence="11" type="ORF">GOP47_0023607</name>
</gene>
<evidence type="ECO:0000256" key="2">
    <source>
        <dbReference type="ARBA" id="ARBA00004389"/>
    </source>
</evidence>
<dbReference type="InterPro" id="IPR015421">
    <property type="entry name" value="PyrdxlP-dep_Trfase_major"/>
</dbReference>
<keyword evidence="12" id="KW-1185">Reference proteome</keyword>
<organism evidence="11 12">
    <name type="scientific">Adiantum capillus-veneris</name>
    <name type="common">Maidenhair fern</name>
    <dbReference type="NCBI Taxonomy" id="13818"/>
    <lineage>
        <taxon>Eukaryota</taxon>
        <taxon>Viridiplantae</taxon>
        <taxon>Streptophyta</taxon>
        <taxon>Embryophyta</taxon>
        <taxon>Tracheophyta</taxon>
        <taxon>Polypodiopsida</taxon>
        <taxon>Polypodiidae</taxon>
        <taxon>Polypodiales</taxon>
        <taxon>Pteridineae</taxon>
        <taxon>Pteridaceae</taxon>
        <taxon>Vittarioideae</taxon>
        <taxon>Adiantum</taxon>
    </lineage>
</organism>
<dbReference type="InterPro" id="IPR001917">
    <property type="entry name" value="Aminotrans_II_pyridoxalP_BS"/>
</dbReference>
<dbReference type="SUPFAM" id="SSF53383">
    <property type="entry name" value="PLP-dependent transferases"/>
    <property type="match status" value="1"/>
</dbReference>
<comment type="similarity">
    <text evidence="5">Belongs to the class-II pyridoxal-phosphate-dependent aminotransferase family. BioF subfamily.</text>
</comment>
<keyword evidence="7 9" id="KW-0663">Pyridoxal phosphate</keyword>
<dbReference type="Gene3D" id="3.90.1150.10">
    <property type="entry name" value="Aspartate Aminotransferase, domain 1"/>
    <property type="match status" value="1"/>
</dbReference>
<protein>
    <recommendedName>
        <fullName evidence="10">Aminotransferase class I/classII large domain-containing protein</fullName>
    </recommendedName>
</protein>
<evidence type="ECO:0000313" key="11">
    <source>
        <dbReference type="EMBL" id="KAI5061102.1"/>
    </source>
</evidence>
<comment type="subcellular location">
    <subcellularLocation>
        <location evidence="2">Endoplasmic reticulum membrane</location>
        <topology evidence="2">Single-pass membrane protein</topology>
    </subcellularLocation>
</comment>
<dbReference type="GO" id="GO:0030170">
    <property type="term" value="F:pyridoxal phosphate binding"/>
    <property type="evidence" value="ECO:0007669"/>
    <property type="project" value="InterPro"/>
</dbReference>
<evidence type="ECO:0000256" key="6">
    <source>
        <dbReference type="ARBA" id="ARBA00022679"/>
    </source>
</evidence>
<evidence type="ECO:0000256" key="7">
    <source>
        <dbReference type="ARBA" id="ARBA00022898"/>
    </source>
</evidence>
<dbReference type="OrthoDB" id="10263824at2759"/>
<evidence type="ECO:0000313" key="12">
    <source>
        <dbReference type="Proteomes" id="UP000886520"/>
    </source>
</evidence>
<comment type="pathway">
    <text evidence="3">Lipid metabolism; sphingolipid metabolism.</text>
</comment>
<proteinExistence type="inferred from homology"/>
<keyword evidence="8" id="KW-0443">Lipid metabolism</keyword>
<dbReference type="GO" id="GO:0009102">
    <property type="term" value="P:biotin biosynthetic process"/>
    <property type="evidence" value="ECO:0007669"/>
    <property type="project" value="TreeGrafter"/>
</dbReference>
<evidence type="ECO:0000256" key="5">
    <source>
        <dbReference type="ARBA" id="ARBA00010008"/>
    </source>
</evidence>
<accession>A0A9D4Z5A5</accession>
<dbReference type="InterPro" id="IPR050087">
    <property type="entry name" value="AON_synthase_class-II"/>
</dbReference>
<evidence type="ECO:0000256" key="8">
    <source>
        <dbReference type="ARBA" id="ARBA00022919"/>
    </source>
</evidence>
<dbReference type="EMBL" id="JABFUD020000023">
    <property type="protein sequence ID" value="KAI5061102.1"/>
    <property type="molecule type" value="Genomic_DNA"/>
</dbReference>
<evidence type="ECO:0000256" key="9">
    <source>
        <dbReference type="RuleBase" id="RU003693"/>
    </source>
</evidence>
<dbReference type="GO" id="GO:0006665">
    <property type="term" value="P:sphingolipid metabolic process"/>
    <property type="evidence" value="ECO:0007669"/>
    <property type="project" value="UniProtKB-KW"/>
</dbReference>
<dbReference type="GO" id="GO:0016740">
    <property type="term" value="F:transferase activity"/>
    <property type="evidence" value="ECO:0007669"/>
    <property type="project" value="UniProtKB-KW"/>
</dbReference>
<dbReference type="PROSITE" id="PS00599">
    <property type="entry name" value="AA_TRANSFER_CLASS_2"/>
    <property type="match status" value="1"/>
</dbReference>
<dbReference type="AlphaFoldDB" id="A0A9D4Z5A5"/>
<comment type="cofactor">
    <cofactor evidence="1 9">
        <name>pyridoxal 5'-phosphate</name>
        <dbReference type="ChEBI" id="CHEBI:597326"/>
    </cofactor>
</comment>
<dbReference type="PANTHER" id="PTHR13693:SF77">
    <property type="entry name" value="8-AMINO-7-OXONONANOATE SYNTHASE"/>
    <property type="match status" value="1"/>
</dbReference>
<comment type="caution">
    <text evidence="11">The sequence shown here is derived from an EMBL/GenBank/DDBJ whole genome shotgun (WGS) entry which is preliminary data.</text>
</comment>
<sequence length="518" mass="56515">MASPWEAWLDRCLKALSEATLLRSLRPLFPQMEACATDSAKAFGSIISDLQTFDGLGPWDRSAVEFEISRPTFQRWFNELPSSGDEICNSDLALEYASGLSAELGHKMILFSGNDYLGLSTHPSVRQAASKAAIEFGMGPRGSALVCGYTYLHRSLESALADLKKTEDCLLCPTGFAANMAVMTAITTVVSHAAEADDQDVVAIFSDALNHASIIDGIRLSRRQRKTEFEVYKHCDVDHLNQLLSNCKHDRKVVVTDSLFSMDGDFAALVELVALRKKYNFLLVIDDAHGTLLCGETGGGVAEALNVEGQVDIVVGTLSKAIGCQGGFIACSRKWKQLIQSRGRSFVFSTALPVPVVAAAHAAILVAQEEKWRQRAVWDRVSQLAKATGLHFSSPIAPIIFYTEERALAASRSLMLAGFHVTAIRPPTVPKHSSRLRITLTAAHTVDDVEALAAALVPWIQHRNAPVTRPLPRTLSNDTRPVASVGYKGAPQVEKTLGERDESLAFKDWLTEDIRAKL</sequence>
<keyword evidence="6" id="KW-0808">Transferase</keyword>
<dbReference type="Proteomes" id="UP000886520">
    <property type="component" value="Chromosome 23"/>
</dbReference>
<comment type="pathway">
    <text evidence="4">Sphingolipid metabolism.</text>
</comment>
<name>A0A9D4Z5A5_ADICA</name>
<evidence type="ECO:0000256" key="1">
    <source>
        <dbReference type="ARBA" id="ARBA00001933"/>
    </source>
</evidence>
<dbReference type="InterPro" id="IPR004839">
    <property type="entry name" value="Aminotransferase_I/II_large"/>
</dbReference>
<dbReference type="PANTHER" id="PTHR13693">
    <property type="entry name" value="CLASS II AMINOTRANSFERASE/8-AMINO-7-OXONONANOATE SYNTHASE"/>
    <property type="match status" value="1"/>
</dbReference>
<dbReference type="InterPro" id="IPR015422">
    <property type="entry name" value="PyrdxlP-dep_Trfase_small"/>
</dbReference>
<feature type="domain" description="Aminotransferase class I/classII large" evidence="10">
    <location>
        <begin position="107"/>
        <end position="456"/>
    </location>
</feature>
<reference evidence="11" key="1">
    <citation type="submission" date="2021-01" db="EMBL/GenBank/DDBJ databases">
        <title>Adiantum capillus-veneris genome.</title>
        <authorList>
            <person name="Fang Y."/>
            <person name="Liao Q."/>
        </authorList>
    </citation>
    <scope>NUCLEOTIDE SEQUENCE</scope>
    <source>
        <strain evidence="11">H3</strain>
        <tissue evidence="11">Leaf</tissue>
    </source>
</reference>
<dbReference type="Gene3D" id="3.40.640.10">
    <property type="entry name" value="Type I PLP-dependent aspartate aminotransferase-like (Major domain)"/>
    <property type="match status" value="1"/>
</dbReference>
<keyword evidence="8" id="KW-0746">Sphingolipid metabolism</keyword>
<dbReference type="InterPro" id="IPR015424">
    <property type="entry name" value="PyrdxlP-dep_Trfase"/>
</dbReference>
<evidence type="ECO:0000256" key="3">
    <source>
        <dbReference type="ARBA" id="ARBA00004760"/>
    </source>
</evidence>